<dbReference type="PROSITE" id="PS00070">
    <property type="entry name" value="ALDEHYDE_DEHYDR_CYS"/>
    <property type="match status" value="1"/>
</dbReference>
<evidence type="ECO:0000313" key="8">
    <source>
        <dbReference type="Proteomes" id="UP000008881"/>
    </source>
</evidence>
<dbReference type="OrthoDB" id="9812625at2"/>
<evidence type="ECO:0000256" key="4">
    <source>
        <dbReference type="PROSITE-ProRule" id="PRU10007"/>
    </source>
</evidence>
<dbReference type="Gene3D" id="3.40.309.10">
    <property type="entry name" value="Aldehyde Dehydrogenase, Chain A, domain 2"/>
    <property type="match status" value="1"/>
</dbReference>
<dbReference type="InterPro" id="IPR029510">
    <property type="entry name" value="Ald_DH_CS_GLU"/>
</dbReference>
<evidence type="ECO:0000256" key="5">
    <source>
        <dbReference type="RuleBase" id="RU003345"/>
    </source>
</evidence>
<dbReference type="KEGG" id="eae:EAE_02995"/>
<proteinExistence type="inferred from homology"/>
<dbReference type="AlphaFoldDB" id="A0A0H3FL42"/>
<dbReference type="GeneID" id="93313728"/>
<dbReference type="InterPro" id="IPR016160">
    <property type="entry name" value="Ald_DH_CS_CYS"/>
</dbReference>
<dbReference type="InterPro" id="IPR016162">
    <property type="entry name" value="Ald_DH_N"/>
</dbReference>
<organism evidence="7 8">
    <name type="scientific">Klebsiella aerogenes (strain ATCC 13048 / DSM 30053 / CCUG 1429 / JCM 1235 / KCTC 2190 / NBRC 13534 / NCIMB 10102 / NCTC 10006 / CDC 819-56)</name>
    <name type="common">Enterobacter aerogenes</name>
    <dbReference type="NCBI Taxonomy" id="1028307"/>
    <lineage>
        <taxon>Bacteria</taxon>
        <taxon>Pseudomonadati</taxon>
        <taxon>Pseudomonadota</taxon>
        <taxon>Gammaproteobacteria</taxon>
        <taxon>Enterobacterales</taxon>
        <taxon>Enterobacteriaceae</taxon>
        <taxon>Klebsiella/Raoultella group</taxon>
        <taxon>Klebsiella</taxon>
    </lineage>
</organism>
<keyword evidence="8" id="KW-1185">Reference proteome</keyword>
<dbReference type="Gene3D" id="3.40.605.10">
    <property type="entry name" value="Aldehyde Dehydrogenase, Chain A, domain 1"/>
    <property type="match status" value="1"/>
</dbReference>
<dbReference type="FunFam" id="3.40.605.10:FF:000007">
    <property type="entry name" value="NAD/NADP-dependent betaine aldehyde dehydrogenase"/>
    <property type="match status" value="1"/>
</dbReference>
<dbReference type="InterPro" id="IPR015590">
    <property type="entry name" value="Aldehyde_DH_dom"/>
</dbReference>
<evidence type="ECO:0000259" key="6">
    <source>
        <dbReference type="Pfam" id="PF00171"/>
    </source>
</evidence>
<accession>A0A0H3FL42</accession>
<evidence type="ECO:0000313" key="7">
    <source>
        <dbReference type="EMBL" id="AEG95534.1"/>
    </source>
</evidence>
<feature type="domain" description="Aldehyde dehydrogenase" evidence="6">
    <location>
        <begin position="19"/>
        <end position="476"/>
    </location>
</feature>
<dbReference type="PANTHER" id="PTHR11699">
    <property type="entry name" value="ALDEHYDE DEHYDROGENASE-RELATED"/>
    <property type="match status" value="1"/>
</dbReference>
<evidence type="ECO:0000256" key="3">
    <source>
        <dbReference type="ARBA" id="ARBA00023027"/>
    </source>
</evidence>
<comment type="similarity">
    <text evidence="1 5">Belongs to the aldehyde dehydrogenase family.</text>
</comment>
<name>A0A0H3FL42_KLEAK</name>
<dbReference type="EMBL" id="CP002824">
    <property type="protein sequence ID" value="AEG95534.1"/>
    <property type="molecule type" value="Genomic_DNA"/>
</dbReference>
<keyword evidence="2 5" id="KW-0560">Oxidoreductase</keyword>
<dbReference type="Pfam" id="PF00171">
    <property type="entry name" value="Aldedh"/>
    <property type="match status" value="1"/>
</dbReference>
<dbReference type="Proteomes" id="UP000008881">
    <property type="component" value="Chromosome"/>
</dbReference>
<dbReference type="SUPFAM" id="SSF53720">
    <property type="entry name" value="ALDH-like"/>
    <property type="match status" value="1"/>
</dbReference>
<dbReference type="CDD" id="cd07114">
    <property type="entry name" value="ALDH_DhaS"/>
    <property type="match status" value="1"/>
</dbReference>
<keyword evidence="3" id="KW-0520">NAD</keyword>
<dbReference type="HOGENOM" id="CLU_005391_1_0_6"/>
<dbReference type="eggNOG" id="COG1012">
    <property type="taxonomic scope" value="Bacteria"/>
</dbReference>
<dbReference type="PROSITE" id="PS00687">
    <property type="entry name" value="ALDEHYDE_DEHYDR_GLU"/>
    <property type="match status" value="1"/>
</dbReference>
<dbReference type="InterPro" id="IPR016161">
    <property type="entry name" value="Ald_DH/histidinol_DH"/>
</dbReference>
<reference evidence="7 8" key="1">
    <citation type="journal article" date="2012" name="J. Bacteriol.">
        <title>Complete genome sequence of Enterobacter aerogenes KCTC 2190.</title>
        <authorList>
            <person name="Shin S.H."/>
            <person name="Kim S."/>
            <person name="Kim J.Y."/>
            <person name="Lee S."/>
            <person name="Um Y."/>
            <person name="Oh M.K."/>
            <person name="Kim Y.R."/>
            <person name="Lee J."/>
            <person name="Yang K.S."/>
        </authorList>
    </citation>
    <scope>NUCLEOTIDE SEQUENCE [LARGE SCALE GENOMIC DNA]</scope>
    <source>
        <strain evidence="7 8">KCTC 2190</strain>
    </source>
</reference>
<gene>
    <name evidence="7" type="ordered locus">EAE_02995</name>
</gene>
<sequence>MDELDIFIGGQWRRGGGNLMHSQFPADGAINAALYAASLDDLQEAIDCADRAWREPTWRAMLPHQRAKILHKVADLIEAQLDALTQKQSRDNGKPLAEARGLVMSAAGTARYFAAACELLEGELPTPRQTDLLTLSRYEPLGVVAAITPWNSPIASEMQKVAPAIAAGNAVILKPAEATPLMALELAKIFEQAGLPAGLLSVLPGKGSIIGDALARHPKVRKISFTGGTTTGRHLAHVAAEKLIPASLELGGKSPTIVLEDADIEQAARGICYGIFSSGGQACIAGSRLFVHDKVYPQLMARLLELTQGLRVGHPFSAGTHVGPLINDKHRQSVLEYVELAKREGGSVLCGGEIPADPALAAGSYFLPTIIEGLNNQARVCQEEIFGPVLVAMRFHDEAALIREANDSVFGLAAGIWTRDTGRALRLSEQLEAGTVWINTYKVFSISTPFGGFKESGLGREKGIQGLKAWMQQKSIYLATGNSVNHWCD</sequence>
<dbReference type="PATRIC" id="fig|1028307.3.peg.594"/>
<dbReference type="GO" id="GO:0016620">
    <property type="term" value="F:oxidoreductase activity, acting on the aldehyde or oxo group of donors, NAD or NADP as acceptor"/>
    <property type="evidence" value="ECO:0007669"/>
    <property type="project" value="InterPro"/>
</dbReference>
<feature type="active site" evidence="4">
    <location>
        <position position="249"/>
    </location>
</feature>
<evidence type="ECO:0000256" key="1">
    <source>
        <dbReference type="ARBA" id="ARBA00009986"/>
    </source>
</evidence>
<evidence type="ECO:0000256" key="2">
    <source>
        <dbReference type="ARBA" id="ARBA00023002"/>
    </source>
</evidence>
<dbReference type="InterPro" id="IPR016163">
    <property type="entry name" value="Ald_DH_C"/>
</dbReference>
<dbReference type="RefSeq" id="WP_015703440.1">
    <property type="nucleotide sequence ID" value="NC_015663.1"/>
</dbReference>
<protein>
    <submittedName>
        <fullName evidence="7">Putative aldehyde dehydrogenase</fullName>
    </submittedName>
</protein>
<dbReference type="FunFam" id="3.40.309.10:FF:000012">
    <property type="entry name" value="Betaine aldehyde dehydrogenase"/>
    <property type="match status" value="1"/>
</dbReference>